<dbReference type="InterPro" id="IPR005215">
    <property type="entry name" value="Trig_fac"/>
</dbReference>
<dbReference type="Proteomes" id="UP001341281">
    <property type="component" value="Chromosome 04"/>
</dbReference>
<evidence type="ECO:0008006" key="3">
    <source>
        <dbReference type="Google" id="ProtNLM"/>
    </source>
</evidence>
<proteinExistence type="predicted"/>
<dbReference type="PANTHER" id="PTHR30560:SF4">
    <property type="entry name" value="OS01G0894700 PROTEIN"/>
    <property type="match status" value="1"/>
</dbReference>
<dbReference type="PANTHER" id="PTHR30560">
    <property type="entry name" value="TRIGGER FACTOR CHAPERONE AND PEPTIDYL-PROLYL CIS/TRANS ISOMERASE"/>
    <property type="match status" value="1"/>
</dbReference>
<protein>
    <recommendedName>
        <fullName evidence="3">Trigger factor ribosome-binding bacterial domain-containing protein</fullName>
    </recommendedName>
</protein>
<dbReference type="GO" id="GO:0044183">
    <property type="term" value="F:protein folding chaperone"/>
    <property type="evidence" value="ECO:0007669"/>
    <property type="project" value="TreeGrafter"/>
</dbReference>
<sequence>MASAATVLKLQLRPRCHSHFQVIDPVRAHIKVSGAWKCQMHIQGFLVSAGGRRLRHTFLPASAVGSGRDSSITEADRKSDLSLENVKTSVVSRDDEKINVRVQLPGKATQKVFDEALIILARDAPPVPGFRKSKGGIDPNKCIIISLLNVTYLLGWHLRSPFLRVCLKQFKLLTILLLLRGHLLDVRRENIKFLQQQLSTEHRLWCFCLQIPSSILLQMLGKGRVTKFVLQEILNITIEEFVKKENLKVKPEIKTTQSESEMESAFTPGSAFGFNVILRLEKSDSDEGSEEQPDSLE</sequence>
<dbReference type="GO" id="GO:0043335">
    <property type="term" value="P:protein unfolding"/>
    <property type="evidence" value="ECO:0007669"/>
    <property type="project" value="TreeGrafter"/>
</dbReference>
<accession>A0AAQ3T7C4</accession>
<dbReference type="GO" id="GO:0043022">
    <property type="term" value="F:ribosome binding"/>
    <property type="evidence" value="ECO:0007669"/>
    <property type="project" value="TreeGrafter"/>
</dbReference>
<dbReference type="GO" id="GO:0003755">
    <property type="term" value="F:peptidyl-prolyl cis-trans isomerase activity"/>
    <property type="evidence" value="ECO:0007669"/>
    <property type="project" value="TreeGrafter"/>
</dbReference>
<dbReference type="EMBL" id="CP144748">
    <property type="protein sequence ID" value="WVZ67846.1"/>
    <property type="molecule type" value="Genomic_DNA"/>
</dbReference>
<keyword evidence="2" id="KW-1185">Reference proteome</keyword>
<dbReference type="GO" id="GO:0051083">
    <property type="term" value="P:'de novo' cotranslational protein folding"/>
    <property type="evidence" value="ECO:0007669"/>
    <property type="project" value="TreeGrafter"/>
</dbReference>
<dbReference type="Gene3D" id="3.30.70.1050">
    <property type="entry name" value="Trigger factor ribosome-binding domain"/>
    <property type="match status" value="2"/>
</dbReference>
<evidence type="ECO:0000313" key="2">
    <source>
        <dbReference type="Proteomes" id="UP001341281"/>
    </source>
</evidence>
<reference evidence="1 2" key="1">
    <citation type="submission" date="2024-02" db="EMBL/GenBank/DDBJ databases">
        <title>High-quality chromosome-scale genome assembly of Pensacola bahiagrass (Paspalum notatum Flugge var. saurae).</title>
        <authorList>
            <person name="Vega J.M."/>
            <person name="Podio M."/>
            <person name="Orjuela J."/>
            <person name="Siena L.A."/>
            <person name="Pessino S.C."/>
            <person name="Combes M.C."/>
            <person name="Mariac C."/>
            <person name="Albertini E."/>
            <person name="Pupilli F."/>
            <person name="Ortiz J.P.A."/>
            <person name="Leblanc O."/>
        </authorList>
    </citation>
    <scope>NUCLEOTIDE SEQUENCE [LARGE SCALE GENOMIC DNA]</scope>
    <source>
        <strain evidence="1">R1</strain>
        <tissue evidence="1">Leaf</tissue>
    </source>
</reference>
<dbReference type="InterPro" id="IPR036611">
    <property type="entry name" value="Trigger_fac_ribosome-bd_sf"/>
</dbReference>
<name>A0AAQ3T7C4_PASNO</name>
<dbReference type="AlphaFoldDB" id="A0AAQ3T7C4"/>
<evidence type="ECO:0000313" key="1">
    <source>
        <dbReference type="EMBL" id="WVZ67846.1"/>
    </source>
</evidence>
<dbReference type="GO" id="GO:0015031">
    <property type="term" value="P:protein transport"/>
    <property type="evidence" value="ECO:0007669"/>
    <property type="project" value="InterPro"/>
</dbReference>
<gene>
    <name evidence="1" type="ORF">U9M48_016873</name>
</gene>
<organism evidence="1 2">
    <name type="scientific">Paspalum notatum var. saurae</name>
    <dbReference type="NCBI Taxonomy" id="547442"/>
    <lineage>
        <taxon>Eukaryota</taxon>
        <taxon>Viridiplantae</taxon>
        <taxon>Streptophyta</taxon>
        <taxon>Embryophyta</taxon>
        <taxon>Tracheophyta</taxon>
        <taxon>Spermatophyta</taxon>
        <taxon>Magnoliopsida</taxon>
        <taxon>Liliopsida</taxon>
        <taxon>Poales</taxon>
        <taxon>Poaceae</taxon>
        <taxon>PACMAD clade</taxon>
        <taxon>Panicoideae</taxon>
        <taxon>Andropogonodae</taxon>
        <taxon>Paspaleae</taxon>
        <taxon>Paspalinae</taxon>
        <taxon>Paspalum</taxon>
    </lineage>
</organism>